<dbReference type="EMBL" id="KL198017">
    <property type="protein sequence ID" value="KDQ21059.1"/>
    <property type="molecule type" value="Genomic_DNA"/>
</dbReference>
<evidence type="ECO:0000256" key="1">
    <source>
        <dbReference type="SAM" id="MobiDB-lite"/>
    </source>
</evidence>
<evidence type="ECO:0000313" key="3">
    <source>
        <dbReference type="Proteomes" id="UP000027195"/>
    </source>
</evidence>
<dbReference type="Proteomes" id="UP000027195">
    <property type="component" value="Unassembled WGS sequence"/>
</dbReference>
<protein>
    <submittedName>
        <fullName evidence="2">Uncharacterized protein</fullName>
    </submittedName>
</protein>
<gene>
    <name evidence="2" type="ORF">BOTBODRAFT_327537</name>
</gene>
<dbReference type="HOGENOM" id="CLU_1731159_0_0_1"/>
<reference evidence="3" key="1">
    <citation type="journal article" date="2014" name="Proc. Natl. Acad. Sci. U.S.A.">
        <title>Extensive sampling of basidiomycete genomes demonstrates inadequacy of the white-rot/brown-rot paradigm for wood decay fungi.</title>
        <authorList>
            <person name="Riley R."/>
            <person name="Salamov A.A."/>
            <person name="Brown D.W."/>
            <person name="Nagy L.G."/>
            <person name="Floudas D."/>
            <person name="Held B.W."/>
            <person name="Levasseur A."/>
            <person name="Lombard V."/>
            <person name="Morin E."/>
            <person name="Otillar R."/>
            <person name="Lindquist E.A."/>
            <person name="Sun H."/>
            <person name="LaButti K.M."/>
            <person name="Schmutz J."/>
            <person name="Jabbour D."/>
            <person name="Luo H."/>
            <person name="Baker S.E."/>
            <person name="Pisabarro A.G."/>
            <person name="Walton J.D."/>
            <person name="Blanchette R.A."/>
            <person name="Henrissat B."/>
            <person name="Martin F."/>
            <person name="Cullen D."/>
            <person name="Hibbett D.S."/>
            <person name="Grigoriev I.V."/>
        </authorList>
    </citation>
    <scope>NUCLEOTIDE SEQUENCE [LARGE SCALE GENOMIC DNA]</scope>
    <source>
        <strain evidence="3">FD-172 SS1</strain>
    </source>
</reference>
<accession>A0A067MZL2</accession>
<dbReference type="AlphaFoldDB" id="A0A067MZL2"/>
<feature type="region of interest" description="Disordered" evidence="1">
    <location>
        <begin position="106"/>
        <end position="139"/>
    </location>
</feature>
<name>A0A067MZL2_BOTB1</name>
<evidence type="ECO:0000313" key="2">
    <source>
        <dbReference type="EMBL" id="KDQ21059.1"/>
    </source>
</evidence>
<dbReference type="InParanoid" id="A0A067MZL2"/>
<proteinExistence type="predicted"/>
<organism evidence="2 3">
    <name type="scientific">Botryobasidium botryosum (strain FD-172 SS1)</name>
    <dbReference type="NCBI Taxonomy" id="930990"/>
    <lineage>
        <taxon>Eukaryota</taxon>
        <taxon>Fungi</taxon>
        <taxon>Dikarya</taxon>
        <taxon>Basidiomycota</taxon>
        <taxon>Agaricomycotina</taxon>
        <taxon>Agaricomycetes</taxon>
        <taxon>Cantharellales</taxon>
        <taxon>Botryobasidiaceae</taxon>
        <taxon>Botryobasidium</taxon>
    </lineage>
</organism>
<keyword evidence="3" id="KW-1185">Reference proteome</keyword>
<feature type="compositionally biased region" description="Polar residues" evidence="1">
    <location>
        <begin position="123"/>
        <end position="133"/>
    </location>
</feature>
<sequence length="151" mass="16743">MQICGHAGQSGEAVIALQMANAGINREWFNPSYADKHPGFGRLVFVLWQEHENYDDVYHQRMLQKSKQHQITTEFYSIAAVEAVLELADEADTAYKADSKQFHQPGYCKKSRNAPGATEVRRASTSSSIQSGAKSVDSEPAKIAELPLVFP</sequence>